<reference evidence="2 3" key="1">
    <citation type="submission" date="2016-07" db="EMBL/GenBank/DDBJ databases">
        <title>Characterization of isolates of Eisenbergiella tayi derived from blood cultures, using whole genome sequencing.</title>
        <authorList>
            <person name="Burdz T."/>
            <person name="Wiebe D."/>
            <person name="Huynh C."/>
            <person name="Bernard K."/>
        </authorList>
    </citation>
    <scope>NUCLEOTIDE SEQUENCE [LARGE SCALE GENOMIC DNA]</scope>
    <source>
        <strain evidence="2 3">NML 120489</strain>
    </source>
</reference>
<evidence type="ECO:0000313" key="2">
    <source>
        <dbReference type="EMBL" id="ODM13412.1"/>
    </source>
</evidence>
<organism evidence="2 3">
    <name type="scientific">Eisenbergiella tayi</name>
    <dbReference type="NCBI Taxonomy" id="1432052"/>
    <lineage>
        <taxon>Bacteria</taxon>
        <taxon>Bacillati</taxon>
        <taxon>Bacillota</taxon>
        <taxon>Clostridia</taxon>
        <taxon>Lachnospirales</taxon>
        <taxon>Lachnospiraceae</taxon>
        <taxon>Eisenbergiella</taxon>
    </lineage>
</organism>
<dbReference type="PATRIC" id="fig|1432052.3.peg.1236"/>
<comment type="caution">
    <text evidence="2">The sequence shown here is derived from an EMBL/GenBank/DDBJ whole genome shotgun (WGS) entry which is preliminary data.</text>
</comment>
<keyword evidence="1" id="KW-1133">Transmembrane helix</keyword>
<evidence type="ECO:0000256" key="1">
    <source>
        <dbReference type="SAM" id="Phobius"/>
    </source>
</evidence>
<dbReference type="InterPro" id="IPR014867">
    <property type="entry name" value="Spore_coat_CotH_CotH2/3/7"/>
</dbReference>
<keyword evidence="1" id="KW-0812">Transmembrane</keyword>
<dbReference type="AlphaFoldDB" id="A0A1E3AXH4"/>
<dbReference type="Pfam" id="PF08757">
    <property type="entry name" value="CotH"/>
    <property type="match status" value="1"/>
</dbReference>
<dbReference type="EMBL" id="MCGI01000001">
    <property type="protein sequence ID" value="ODM13412.1"/>
    <property type="molecule type" value="Genomic_DNA"/>
</dbReference>
<proteinExistence type="predicted"/>
<dbReference type="Proteomes" id="UP000095003">
    <property type="component" value="Unassembled WGS sequence"/>
</dbReference>
<keyword evidence="1" id="KW-0472">Membrane</keyword>
<sequence>MERKKVLFAVNLFLLAYLGIFGLFLQAKEEQKIMSVEVKTENELDRMKEGLISSDEPIGNFVLYGEHELPYDGNYGFYYISQSLNSEELKGKLETTDKKLKVYFYEDSYWEDKALAIKEGHPFRFIVFGDGWYSEDEVVFSGLPIVSITGDLVESAEKGVGNNSKLIVWDPEDDEASGLYTIKESYCTYYERGASSRQFEKKSFGIRLFDEKGNSQNKSFLGMRSDNKWILNALYSDTSKIREMMAVGLWNEISPELQGTRIKYVEVFVNGFYRGIYGLMEPIDKKQLGLRDGDYLYKCGSINGVGKDYYDMLADSMETVEFEVEYPKEWQEDVWYPLQNYTDFLLDGKLQDEQVILDKENIVRFWLYLQFLSASDNIDKNFYILATEYDKQLLIQKIPWDMNYSFGDAWSVESPNITRFGVFGIDEIFSVQDYQNLYRNNEREISDLTSQMWSSMRQSIIQTDRLCGQAAEYMSLLTESGAFQRETLRWPEAGNSTDITAIEGYIRDRIAFLDNAIAQGNYGEE</sequence>
<feature type="transmembrane region" description="Helical" evidence="1">
    <location>
        <begin position="6"/>
        <end position="25"/>
    </location>
</feature>
<protein>
    <submittedName>
        <fullName evidence="2">CotH protein</fullName>
    </submittedName>
</protein>
<evidence type="ECO:0000313" key="3">
    <source>
        <dbReference type="Proteomes" id="UP000095003"/>
    </source>
</evidence>
<gene>
    <name evidence="2" type="ORF">BEH84_01127</name>
</gene>
<accession>A0A1E3AXH4</accession>
<name>A0A1E3AXH4_9FIRM</name>